<evidence type="ECO:0000256" key="1">
    <source>
        <dbReference type="SAM" id="SignalP"/>
    </source>
</evidence>
<feature type="chain" id="PRO_5020199340" evidence="1">
    <location>
        <begin position="33"/>
        <end position="447"/>
    </location>
</feature>
<dbReference type="Proteomes" id="UP000291483">
    <property type="component" value="Unassembled WGS sequence"/>
</dbReference>
<dbReference type="OrthoDB" id="2515046at2"/>
<dbReference type="RefSeq" id="WP_130506806.1">
    <property type="nucleotide sequence ID" value="NZ_SHLC01000001.1"/>
</dbReference>
<dbReference type="InterPro" id="IPR006059">
    <property type="entry name" value="SBP"/>
</dbReference>
<gene>
    <name evidence="2" type="ORF">EV379_3002</name>
</gene>
<dbReference type="Gene3D" id="3.40.190.10">
    <property type="entry name" value="Periplasmic binding protein-like II"/>
    <property type="match status" value="1"/>
</dbReference>
<feature type="signal peptide" evidence="1">
    <location>
        <begin position="1"/>
        <end position="32"/>
    </location>
</feature>
<proteinExistence type="predicted"/>
<dbReference type="SUPFAM" id="SSF53850">
    <property type="entry name" value="Periplasmic binding protein-like II"/>
    <property type="match status" value="1"/>
</dbReference>
<comment type="caution">
    <text evidence="2">The sequence shown here is derived from an EMBL/GenBank/DDBJ whole genome shotgun (WGS) entry which is preliminary data.</text>
</comment>
<dbReference type="AlphaFoldDB" id="A0A4Q8ARG1"/>
<dbReference type="PROSITE" id="PS51257">
    <property type="entry name" value="PROKAR_LIPOPROTEIN"/>
    <property type="match status" value="1"/>
</dbReference>
<dbReference type="Pfam" id="PF01547">
    <property type="entry name" value="SBP_bac_1"/>
    <property type="match status" value="1"/>
</dbReference>
<name>A0A4Q8ARG1_9MICO</name>
<organism evidence="2 3">
    <name type="scientific">Microterricola gilva</name>
    <dbReference type="NCBI Taxonomy" id="393267"/>
    <lineage>
        <taxon>Bacteria</taxon>
        <taxon>Bacillati</taxon>
        <taxon>Actinomycetota</taxon>
        <taxon>Actinomycetes</taxon>
        <taxon>Micrococcales</taxon>
        <taxon>Microbacteriaceae</taxon>
        <taxon>Microterricola</taxon>
    </lineage>
</organism>
<evidence type="ECO:0000313" key="2">
    <source>
        <dbReference type="EMBL" id="RZU66639.1"/>
    </source>
</evidence>
<dbReference type="PANTHER" id="PTHR43649">
    <property type="entry name" value="ARABINOSE-BINDING PROTEIN-RELATED"/>
    <property type="match status" value="1"/>
</dbReference>
<evidence type="ECO:0000313" key="3">
    <source>
        <dbReference type="Proteomes" id="UP000291483"/>
    </source>
</evidence>
<dbReference type="CDD" id="cd13585">
    <property type="entry name" value="PBP2_TMBP_like"/>
    <property type="match status" value="1"/>
</dbReference>
<dbReference type="EMBL" id="SHLC01000001">
    <property type="protein sequence ID" value="RZU66639.1"/>
    <property type="molecule type" value="Genomic_DNA"/>
</dbReference>
<dbReference type="InterPro" id="IPR050490">
    <property type="entry name" value="Bact_solute-bd_prot1"/>
</dbReference>
<protein>
    <submittedName>
        <fullName evidence="2">Carbohydrate ABC transporter substrate-binding protein (CUT1 family)</fullName>
    </submittedName>
</protein>
<keyword evidence="1" id="KW-0732">Signal</keyword>
<accession>A0A4Q8ARG1</accession>
<reference evidence="2 3" key="1">
    <citation type="submission" date="2019-02" db="EMBL/GenBank/DDBJ databases">
        <title>Sequencing the genomes of 1000 actinobacteria strains.</title>
        <authorList>
            <person name="Klenk H.-P."/>
        </authorList>
    </citation>
    <scope>NUCLEOTIDE SEQUENCE [LARGE SCALE GENOMIC DNA]</scope>
    <source>
        <strain evidence="2 3">DSM 18319</strain>
    </source>
</reference>
<keyword evidence="3" id="KW-1185">Reference proteome</keyword>
<dbReference type="PANTHER" id="PTHR43649:SF12">
    <property type="entry name" value="DIACETYLCHITOBIOSE BINDING PROTEIN DASA"/>
    <property type="match status" value="1"/>
</dbReference>
<sequence length="447" mass="47144">MMFSKTKPWRRVAIATVAAATVATLVGCSAQADEPQTDGEISGKITVWTWNAPGEGLRAAIPAFQELHPDVEIDVQDVGNPAIWEKITTGMAAGGSGLADVLNIGIDYMGNYAEKFPDQLVDLRDFGADELAAEFPAGAWKSGSGADGQVYGIPYEVNAAGFFFRKDLFEAAGLEYAGIETWDDLLDAGVVLKEKTGASLFSMDKAGTVGDSAGLFELLINLQGAFYFNADGEITMNGEEGVRALEIIKKANDLGLVEDVPGTWDNLLITLRGERDVATSSSGGWLSGVIESEAPDMAGKWGVSPPKAVTSGGLTGAVNGGTYLSVPSSSPNQATAWAFINFALGTLEGQQLVYDGGGMFPGFAPMLESPGFVAPNEYFGGTEVNQIFIDELNQDTPVVNYTSDYARALKAYVDAQTRVLLQGADPQTELDAAAEQVAQATGRTLAE</sequence>